<evidence type="ECO:0000256" key="1">
    <source>
        <dbReference type="ARBA" id="ARBA00002268"/>
    </source>
</evidence>
<keyword evidence="6" id="KW-0004">4Fe-4S</keyword>
<gene>
    <name evidence="17" type="ORF">US68_C0007G0013</name>
</gene>
<dbReference type="InterPro" id="IPR003828">
    <property type="entry name" value="QueH"/>
</dbReference>
<evidence type="ECO:0000256" key="15">
    <source>
        <dbReference type="ARBA" id="ARBA00031446"/>
    </source>
</evidence>
<evidence type="ECO:0000256" key="5">
    <source>
        <dbReference type="ARBA" id="ARBA00016895"/>
    </source>
</evidence>
<dbReference type="Gene3D" id="3.40.50.620">
    <property type="entry name" value="HUPs"/>
    <property type="match status" value="1"/>
</dbReference>
<dbReference type="UniPathway" id="UPA00392"/>
<evidence type="ECO:0000313" key="18">
    <source>
        <dbReference type="Proteomes" id="UP000034231"/>
    </source>
</evidence>
<dbReference type="AlphaFoldDB" id="A0A0G0IGY1"/>
<dbReference type="PANTHER" id="PTHR36701:SF1">
    <property type="entry name" value="EPOXYQUEUOSINE REDUCTASE QUEH"/>
    <property type="match status" value="1"/>
</dbReference>
<accession>A0A0G0IGY1</accession>
<proteinExistence type="inferred from homology"/>
<organism evidence="17 18">
    <name type="scientific">Candidatus Shapirobacteria bacterium GW2011_GWE1_38_10</name>
    <dbReference type="NCBI Taxonomy" id="1618488"/>
    <lineage>
        <taxon>Bacteria</taxon>
        <taxon>Candidatus Shapironibacteriota</taxon>
    </lineage>
</organism>
<keyword evidence="14" id="KW-0676">Redox-active center</keyword>
<reference evidence="17 18" key="1">
    <citation type="journal article" date="2015" name="Nature">
        <title>rRNA introns, odd ribosomes, and small enigmatic genomes across a large radiation of phyla.</title>
        <authorList>
            <person name="Brown C.T."/>
            <person name="Hug L.A."/>
            <person name="Thomas B.C."/>
            <person name="Sharon I."/>
            <person name="Castelle C.J."/>
            <person name="Singh A."/>
            <person name="Wilkins M.J."/>
            <person name="Williams K.H."/>
            <person name="Banfield J.F."/>
        </authorList>
    </citation>
    <scope>NUCLEOTIDE SEQUENCE [LARGE SCALE GENOMIC DNA]</scope>
</reference>
<evidence type="ECO:0000313" key="17">
    <source>
        <dbReference type="EMBL" id="KKQ50250.1"/>
    </source>
</evidence>
<dbReference type="GO" id="GO:0008616">
    <property type="term" value="P:tRNA queuosine(34) biosynthetic process"/>
    <property type="evidence" value="ECO:0007669"/>
    <property type="project" value="UniProtKB-UniPathway"/>
</dbReference>
<evidence type="ECO:0000256" key="9">
    <source>
        <dbReference type="ARBA" id="ARBA00022785"/>
    </source>
</evidence>
<evidence type="ECO:0000256" key="6">
    <source>
        <dbReference type="ARBA" id="ARBA00022485"/>
    </source>
</evidence>
<keyword evidence="13" id="KW-1015">Disulfide bond</keyword>
<evidence type="ECO:0000256" key="4">
    <source>
        <dbReference type="ARBA" id="ARBA00012622"/>
    </source>
</evidence>
<dbReference type="Pfam" id="PF02677">
    <property type="entry name" value="QueH"/>
    <property type="match status" value="1"/>
</dbReference>
<keyword evidence="11" id="KW-0408">Iron</keyword>
<dbReference type="PANTHER" id="PTHR36701">
    <property type="entry name" value="EPOXYQUEUOSINE REDUCTASE QUEH"/>
    <property type="match status" value="1"/>
</dbReference>
<dbReference type="InterPro" id="IPR014729">
    <property type="entry name" value="Rossmann-like_a/b/a_fold"/>
</dbReference>
<keyword evidence="9" id="KW-0671">Queuosine biosynthesis</keyword>
<keyword evidence="8" id="KW-0479">Metal-binding</keyword>
<comment type="pathway">
    <text evidence="2">tRNA modification; tRNA-queuosine biosynthesis.</text>
</comment>
<dbReference type="Proteomes" id="UP000034231">
    <property type="component" value="Unassembled WGS sequence"/>
</dbReference>
<evidence type="ECO:0000256" key="3">
    <source>
        <dbReference type="ARBA" id="ARBA00008207"/>
    </source>
</evidence>
<evidence type="ECO:0000256" key="14">
    <source>
        <dbReference type="ARBA" id="ARBA00023284"/>
    </source>
</evidence>
<evidence type="ECO:0000256" key="8">
    <source>
        <dbReference type="ARBA" id="ARBA00022723"/>
    </source>
</evidence>
<evidence type="ECO:0000256" key="13">
    <source>
        <dbReference type="ARBA" id="ARBA00023157"/>
    </source>
</evidence>
<protein>
    <recommendedName>
        <fullName evidence="5">Epoxyqueuosine reductase QueH</fullName>
        <ecNumber evidence="4">1.17.99.6</ecNumber>
    </recommendedName>
    <alternativeName>
        <fullName evidence="15">Queuosine biosynthesis protein QueH</fullName>
    </alternativeName>
</protein>
<dbReference type="SUPFAM" id="SSF52402">
    <property type="entry name" value="Adenine nucleotide alpha hydrolases-like"/>
    <property type="match status" value="1"/>
</dbReference>
<keyword evidence="7" id="KW-0819">tRNA processing</keyword>
<evidence type="ECO:0000256" key="7">
    <source>
        <dbReference type="ARBA" id="ARBA00022694"/>
    </source>
</evidence>
<evidence type="ECO:0000256" key="11">
    <source>
        <dbReference type="ARBA" id="ARBA00023004"/>
    </source>
</evidence>
<dbReference type="EC" id="1.17.99.6" evidence="4"/>
<dbReference type="EMBL" id="LBTX01000007">
    <property type="protein sequence ID" value="KKQ50250.1"/>
    <property type="molecule type" value="Genomic_DNA"/>
</dbReference>
<evidence type="ECO:0000256" key="10">
    <source>
        <dbReference type="ARBA" id="ARBA00023002"/>
    </source>
</evidence>
<evidence type="ECO:0000256" key="12">
    <source>
        <dbReference type="ARBA" id="ARBA00023014"/>
    </source>
</evidence>
<keyword evidence="10" id="KW-0560">Oxidoreductase</keyword>
<evidence type="ECO:0000256" key="16">
    <source>
        <dbReference type="ARBA" id="ARBA00047415"/>
    </source>
</evidence>
<evidence type="ECO:0000256" key="2">
    <source>
        <dbReference type="ARBA" id="ARBA00004691"/>
    </source>
</evidence>
<comment type="caution">
    <text evidence="17">The sequence shown here is derived from an EMBL/GenBank/DDBJ whole genome shotgun (WGS) entry which is preliminary data.</text>
</comment>
<sequence>MKLLLHACCADCALKFLESARENYFEVTIFYYNPNIHPRAEYSTRLKAMQKVASESGIKIIIPNWKPREYFEKVGDDTQKPNRCIKCWNLRLGATGKYAAEKGFDTFSSTLVTSEYQDQEKIEKIAENIAKKYKVKFWKPKEICCDLKTSGFYKQFFCGCVYSMKERYEEKYGK</sequence>
<name>A0A0G0IGY1_9BACT</name>
<dbReference type="GO" id="GO:0052693">
    <property type="term" value="F:epoxyqueuosine reductase activity"/>
    <property type="evidence" value="ECO:0007669"/>
    <property type="project" value="UniProtKB-EC"/>
</dbReference>
<keyword evidence="12" id="KW-0411">Iron-sulfur</keyword>
<comment type="similarity">
    <text evidence="3">Belongs to the QueH family.</text>
</comment>
<dbReference type="GO" id="GO:0051539">
    <property type="term" value="F:4 iron, 4 sulfur cluster binding"/>
    <property type="evidence" value="ECO:0007669"/>
    <property type="project" value="UniProtKB-KW"/>
</dbReference>
<dbReference type="GO" id="GO:0046872">
    <property type="term" value="F:metal ion binding"/>
    <property type="evidence" value="ECO:0007669"/>
    <property type="project" value="UniProtKB-KW"/>
</dbReference>
<comment type="function">
    <text evidence="1">Catalyzes the conversion of epoxyqueuosine (oQ) to queuosine (Q), which is a hypermodified base found in the wobble positions of tRNA(Asp), tRNA(Asn), tRNA(His) and tRNA(Tyr).</text>
</comment>
<comment type="catalytic activity">
    <reaction evidence="16">
        <text>epoxyqueuosine(34) in tRNA + AH2 = queuosine(34) in tRNA + A + H2O</text>
        <dbReference type="Rhea" id="RHEA:32159"/>
        <dbReference type="Rhea" id="RHEA-COMP:18571"/>
        <dbReference type="Rhea" id="RHEA-COMP:18582"/>
        <dbReference type="ChEBI" id="CHEBI:13193"/>
        <dbReference type="ChEBI" id="CHEBI:15377"/>
        <dbReference type="ChEBI" id="CHEBI:17499"/>
        <dbReference type="ChEBI" id="CHEBI:194431"/>
        <dbReference type="ChEBI" id="CHEBI:194443"/>
        <dbReference type="EC" id="1.17.99.6"/>
    </reaction>
</comment>